<dbReference type="KEGG" id="nia:A8C56_08545"/>
<keyword evidence="1" id="KW-0328">Glycosyltransferase</keyword>
<keyword evidence="2" id="KW-1185">Reference proteome</keyword>
<keyword evidence="1" id="KW-0808">Transferase</keyword>
<organism evidence="1 2">
    <name type="scientific">Niabella ginsenosidivorans</name>
    <dbReference type="NCBI Taxonomy" id="1176587"/>
    <lineage>
        <taxon>Bacteria</taxon>
        <taxon>Pseudomonadati</taxon>
        <taxon>Bacteroidota</taxon>
        <taxon>Chitinophagia</taxon>
        <taxon>Chitinophagales</taxon>
        <taxon>Chitinophagaceae</taxon>
        <taxon>Niabella</taxon>
    </lineage>
</organism>
<name>A0A1A9I2S6_9BACT</name>
<dbReference type="RefSeq" id="WP_067754525.1">
    <property type="nucleotide sequence ID" value="NZ_CP015772.1"/>
</dbReference>
<sequence>MNKQIHMVCLDVPWPADYGGVIDMMNRIRAFNRLGVKVHLHYFSYNERGTPAELNAFCETVNVYCRKKKSECLNLSLPYIVSSRINEQLIGRLNQDGLPILLEGLHCTGIIPYINNKSRKICVRMHNNEELYYKDLARATSDLFKKLYFSTESKLIKKYTLTLPRNLLLACVSDKDVAFFNELGFENAFLLPTFPSWQEVNSLEGMGTHCLFHGNLSVPENEEAALWLLNKVFTKVRVPFIIAGKSPGRQLQKAAALCQHTCLVSNPCESEINDLVQKAHINVLPNFNKNITGIRLKLLHSLYSGRHCVTTPAMVASTGLETACHIGTSSNAIASIISRLYYKPFEEDEIALRKTLVEKTFDNNKNTATLISHLW</sequence>
<dbReference type="STRING" id="1176587.A8C56_08545"/>
<reference evidence="1 2" key="1">
    <citation type="submission" date="2016-05" db="EMBL/GenBank/DDBJ databases">
        <title>Niabella ginsenosidivorans BS26 whole genome sequencing.</title>
        <authorList>
            <person name="Im W.T."/>
            <person name="Siddiqi M.Z."/>
        </authorList>
    </citation>
    <scope>NUCLEOTIDE SEQUENCE [LARGE SCALE GENOMIC DNA]</scope>
    <source>
        <strain evidence="1 2">BS26</strain>
    </source>
</reference>
<dbReference type="EMBL" id="CP015772">
    <property type="protein sequence ID" value="ANH81020.1"/>
    <property type="molecule type" value="Genomic_DNA"/>
</dbReference>
<dbReference type="OrthoDB" id="1094459at2"/>
<accession>A0A1A9I2S6</accession>
<dbReference type="Pfam" id="PF13692">
    <property type="entry name" value="Glyco_trans_1_4"/>
    <property type="match status" value="1"/>
</dbReference>
<protein>
    <submittedName>
        <fullName evidence="1">Mannosyltransferase</fullName>
    </submittedName>
</protein>
<dbReference type="Proteomes" id="UP000077667">
    <property type="component" value="Chromosome"/>
</dbReference>
<dbReference type="GO" id="GO:0016757">
    <property type="term" value="F:glycosyltransferase activity"/>
    <property type="evidence" value="ECO:0007669"/>
    <property type="project" value="UniProtKB-KW"/>
</dbReference>
<evidence type="ECO:0000313" key="2">
    <source>
        <dbReference type="Proteomes" id="UP000077667"/>
    </source>
</evidence>
<proteinExistence type="predicted"/>
<dbReference type="AlphaFoldDB" id="A0A1A9I2S6"/>
<gene>
    <name evidence="1" type="ORF">A8C56_08545</name>
</gene>
<evidence type="ECO:0000313" key="1">
    <source>
        <dbReference type="EMBL" id="ANH81020.1"/>
    </source>
</evidence>